<keyword evidence="2" id="KW-0238">DNA-binding</keyword>
<dbReference type="GO" id="GO:0000976">
    <property type="term" value="F:transcription cis-regulatory region binding"/>
    <property type="evidence" value="ECO:0007669"/>
    <property type="project" value="TreeGrafter"/>
</dbReference>
<dbReference type="PANTHER" id="PTHR30146:SF109">
    <property type="entry name" value="HTH-TYPE TRANSCRIPTIONAL REGULATOR GALS"/>
    <property type="match status" value="1"/>
</dbReference>
<reference evidence="5 6" key="1">
    <citation type="submission" date="2019-03" db="EMBL/GenBank/DDBJ databases">
        <title>Genomic Encyclopedia of Type Strains, Phase IV (KMG-IV): sequencing the most valuable type-strain genomes for metagenomic binning, comparative biology and taxonomic classification.</title>
        <authorList>
            <person name="Goeker M."/>
        </authorList>
    </citation>
    <scope>NUCLEOTIDE SEQUENCE [LARGE SCALE GENOMIC DNA]</scope>
    <source>
        <strain evidence="5 6">DSM 22362</strain>
    </source>
</reference>
<dbReference type="CDD" id="cd01392">
    <property type="entry name" value="HTH_LacI"/>
    <property type="match status" value="1"/>
</dbReference>
<evidence type="ECO:0000313" key="5">
    <source>
        <dbReference type="EMBL" id="TCV13676.1"/>
    </source>
</evidence>
<dbReference type="InterPro" id="IPR001761">
    <property type="entry name" value="Peripla_BP/Lac1_sug-bd_dom"/>
</dbReference>
<dbReference type="InterPro" id="IPR010982">
    <property type="entry name" value="Lambda_DNA-bd_dom_sf"/>
</dbReference>
<evidence type="ECO:0000256" key="2">
    <source>
        <dbReference type="ARBA" id="ARBA00023125"/>
    </source>
</evidence>
<dbReference type="InterPro" id="IPR000394">
    <property type="entry name" value="RNA_pol_sigma_54"/>
</dbReference>
<dbReference type="Proteomes" id="UP000295197">
    <property type="component" value="Unassembled WGS sequence"/>
</dbReference>
<keyword evidence="6" id="KW-1185">Reference proteome</keyword>
<dbReference type="AlphaFoldDB" id="A0A4R3VWN2"/>
<dbReference type="PROSITE" id="PS50932">
    <property type="entry name" value="HTH_LACI_2"/>
    <property type="match status" value="1"/>
</dbReference>
<dbReference type="SUPFAM" id="SSF47413">
    <property type="entry name" value="lambda repressor-like DNA-binding domains"/>
    <property type="match status" value="1"/>
</dbReference>
<sequence length="337" mass="37899">MSKPNKPITIKEIARKLRISPSTVSRALNDHPSIGLVTTMRVKKLAEELKYEPNQTAIFFKQRKTFTIGVILPKLSEPFFASAISAIEEVAGDQKFTVLLGQSLDNPERELNIINSFRTHRVDGILMSLGKNTTNLDFIESLHKYEIPIVFFDCVPEDVEVPKVYCDLSTGIQEAVQAFAERGHTQIALVNGPETLNASVERMLSFKKALEDHGLPFDDKYVVYSDLSEEGNYAAMEKLRMLADRPSAILAFNDYVTLDIIKFAKEKGIYLGHDVHVISFANYSMWKYMDNPPLGSIEQYPAEQGAQAAKILFQLIDKKESDAPIPNHILASKLVYQ</sequence>
<dbReference type="CDD" id="cd06267">
    <property type="entry name" value="PBP1_LacI_sugar_binding-like"/>
    <property type="match status" value="1"/>
</dbReference>
<evidence type="ECO:0000259" key="4">
    <source>
        <dbReference type="PROSITE" id="PS50932"/>
    </source>
</evidence>
<dbReference type="Pfam" id="PF00356">
    <property type="entry name" value="LacI"/>
    <property type="match status" value="1"/>
</dbReference>
<proteinExistence type="predicted"/>
<dbReference type="GO" id="GO:0001216">
    <property type="term" value="F:DNA-binding transcription activator activity"/>
    <property type="evidence" value="ECO:0007669"/>
    <property type="project" value="InterPro"/>
</dbReference>
<dbReference type="GO" id="GO:0016987">
    <property type="term" value="F:sigma factor activity"/>
    <property type="evidence" value="ECO:0007669"/>
    <property type="project" value="InterPro"/>
</dbReference>
<evidence type="ECO:0000313" key="6">
    <source>
        <dbReference type="Proteomes" id="UP000295197"/>
    </source>
</evidence>
<dbReference type="Gene3D" id="3.40.50.2300">
    <property type="match status" value="2"/>
</dbReference>
<dbReference type="OrthoDB" id="9803256at2"/>
<dbReference type="SUPFAM" id="SSF53822">
    <property type="entry name" value="Periplasmic binding protein-like I"/>
    <property type="match status" value="1"/>
</dbReference>
<dbReference type="InterPro" id="IPR028082">
    <property type="entry name" value="Peripla_BP_I"/>
</dbReference>
<keyword evidence="1" id="KW-0805">Transcription regulation</keyword>
<protein>
    <submittedName>
        <fullName evidence="5">LacI family transcriptional regulator</fullName>
    </submittedName>
</protein>
<comment type="caution">
    <text evidence="5">The sequence shown here is derived from an EMBL/GenBank/DDBJ whole genome shotgun (WGS) entry which is preliminary data.</text>
</comment>
<gene>
    <name evidence="5" type="ORF">EDC17_101932</name>
</gene>
<dbReference type="RefSeq" id="WP_132777645.1">
    <property type="nucleotide sequence ID" value="NZ_SMBZ01000019.1"/>
</dbReference>
<dbReference type="PROSITE" id="PS00717">
    <property type="entry name" value="SIGMA54_1"/>
    <property type="match status" value="1"/>
</dbReference>
<dbReference type="SMART" id="SM00354">
    <property type="entry name" value="HTH_LACI"/>
    <property type="match status" value="1"/>
</dbReference>
<dbReference type="Pfam" id="PF00532">
    <property type="entry name" value="Peripla_BP_1"/>
    <property type="match status" value="1"/>
</dbReference>
<dbReference type="EMBL" id="SMBZ01000019">
    <property type="protein sequence ID" value="TCV13676.1"/>
    <property type="molecule type" value="Genomic_DNA"/>
</dbReference>
<accession>A0A4R3VWN2</accession>
<dbReference type="PANTHER" id="PTHR30146">
    <property type="entry name" value="LACI-RELATED TRANSCRIPTIONAL REPRESSOR"/>
    <property type="match status" value="1"/>
</dbReference>
<feature type="domain" description="HTH lacI-type" evidence="4">
    <location>
        <begin position="8"/>
        <end position="62"/>
    </location>
</feature>
<evidence type="ECO:0000256" key="3">
    <source>
        <dbReference type="ARBA" id="ARBA00023163"/>
    </source>
</evidence>
<evidence type="ECO:0000256" key="1">
    <source>
        <dbReference type="ARBA" id="ARBA00023015"/>
    </source>
</evidence>
<name>A0A4R3VWN2_9SPHI</name>
<dbReference type="InterPro" id="IPR000843">
    <property type="entry name" value="HTH_LacI"/>
</dbReference>
<organism evidence="5 6">
    <name type="scientific">Sphingobacterium alimentarium</name>
    <dbReference type="NCBI Taxonomy" id="797292"/>
    <lineage>
        <taxon>Bacteria</taxon>
        <taxon>Pseudomonadati</taxon>
        <taxon>Bacteroidota</taxon>
        <taxon>Sphingobacteriia</taxon>
        <taxon>Sphingobacteriales</taxon>
        <taxon>Sphingobacteriaceae</taxon>
        <taxon>Sphingobacterium</taxon>
    </lineage>
</organism>
<keyword evidence="3" id="KW-0804">Transcription</keyword>
<dbReference type="Gene3D" id="1.10.260.40">
    <property type="entry name" value="lambda repressor-like DNA-binding domains"/>
    <property type="match status" value="1"/>
</dbReference>